<dbReference type="PROSITE" id="PS51266">
    <property type="entry name" value="ZF_CHY"/>
    <property type="match status" value="1"/>
</dbReference>
<evidence type="ECO:0000313" key="9">
    <source>
        <dbReference type="EMBL" id="AET41097.1"/>
    </source>
</evidence>
<protein>
    <recommendedName>
        <fullName evidence="11">RING-type domain-containing protein</fullName>
    </recommendedName>
</protein>
<feature type="region of interest" description="Disordered" evidence="5">
    <location>
        <begin position="1"/>
        <end position="26"/>
    </location>
</feature>
<evidence type="ECO:0000259" key="6">
    <source>
        <dbReference type="PROSITE" id="PS50089"/>
    </source>
</evidence>
<evidence type="ECO:0000256" key="3">
    <source>
        <dbReference type="ARBA" id="ARBA00022833"/>
    </source>
</evidence>
<dbReference type="Proteomes" id="UP000006790">
    <property type="component" value="Chromosome 7"/>
</dbReference>
<feature type="region of interest" description="Disordered" evidence="5">
    <location>
        <begin position="85"/>
        <end position="121"/>
    </location>
</feature>
<evidence type="ECO:0000259" key="7">
    <source>
        <dbReference type="PROSITE" id="PS51266"/>
    </source>
</evidence>
<evidence type="ECO:0000256" key="1">
    <source>
        <dbReference type="ARBA" id="ARBA00022723"/>
    </source>
</evidence>
<proteinExistence type="predicted"/>
<dbReference type="GO" id="GO:0008270">
    <property type="term" value="F:zinc ion binding"/>
    <property type="evidence" value="ECO:0007669"/>
    <property type="project" value="UniProtKB-KW"/>
</dbReference>
<feature type="compositionally biased region" description="Basic and acidic residues" evidence="5">
    <location>
        <begin position="1"/>
        <end position="11"/>
    </location>
</feature>
<gene>
    <name evidence="9" type="ordered locus">Ecym_7253</name>
</gene>
<dbReference type="GO" id="GO:0006511">
    <property type="term" value="P:ubiquitin-dependent protein catabolic process"/>
    <property type="evidence" value="ECO:0007669"/>
    <property type="project" value="TreeGrafter"/>
</dbReference>
<dbReference type="GeneID" id="11472526"/>
<dbReference type="STRING" id="931890.G8JW82"/>
<feature type="region of interest" description="Disordered" evidence="5">
    <location>
        <begin position="537"/>
        <end position="567"/>
    </location>
</feature>
<feature type="compositionally biased region" description="Basic and acidic residues" evidence="5">
    <location>
        <begin position="96"/>
        <end position="112"/>
    </location>
</feature>
<dbReference type="EMBL" id="CP002503">
    <property type="protein sequence ID" value="AET41097.1"/>
    <property type="molecule type" value="Genomic_DNA"/>
</dbReference>
<name>G8JW82_ERECY</name>
<keyword evidence="1" id="KW-0479">Metal-binding</keyword>
<dbReference type="SMART" id="SM00184">
    <property type="entry name" value="RING"/>
    <property type="match status" value="1"/>
</dbReference>
<dbReference type="Gene3D" id="2.20.28.10">
    <property type="match status" value="1"/>
</dbReference>
<feature type="compositionally biased region" description="Acidic residues" evidence="5">
    <location>
        <begin position="12"/>
        <end position="26"/>
    </location>
</feature>
<sequence length="617" mass="68501">MKTLRKEQQEQEHDEEEEASSSMDVDEFDELCRGFPQIDLSQWSLRFQLSTFIKDLQDGVTLSSALNRLQTVKALMESKIAGFSGRRADGAAGPPAERREGELGAERKRGAGHEPSAVGLANEPRDMPILHELALPRETTKDEHRGLTEWDDALADQEQLRGRIRQIYALEQVSAERKAWMIQKLMSGQYGTPLSADAGAARAGGESRFGGYSPTMGGAPPPPPPEAAAEEKAGALGCSHYMLNCKLYCRVCAGWYSCRFCHDETISSHPFQRQETEWIVCMLCNQVQRPNTSGCEGCGQELALYFCRKCVLYDNDDTKDIYHCDKCGICRLGLGLGQDFFHCDGCQACLSMELQGNHRCIERATMSNCPICGEYMFTSVKPVVYMSPCGHAIHQHCFNDHTRHSYKCPQCQVTVVNMEAQFRIMDREVDDQPLPEPYCRWRCIIRCNDCGGRSNCAYHILGLRCNNCLSYNTQQLQLLKSELGDTNNNQEHGVSLQDTQSVVRQRLLQANYQRETVQPLIDVEDYMGRLAVEAGGDAAGDTASSASSASSSAPRPPPIHPAEPPQGLGATLAAKVKRFMTDRPESPSWTELAKAFTHFIEQGTSLPSSDDDSSPEP</sequence>
<dbReference type="InterPro" id="IPR001841">
    <property type="entry name" value="Znf_RING"/>
</dbReference>
<evidence type="ECO:0008006" key="11">
    <source>
        <dbReference type="Google" id="ProtNLM"/>
    </source>
</evidence>
<dbReference type="PROSITE" id="PS50089">
    <property type="entry name" value="ZF_RING_2"/>
    <property type="match status" value="1"/>
</dbReference>
<dbReference type="Pfam" id="PF14599">
    <property type="entry name" value="zinc_ribbon_6"/>
    <property type="match status" value="1"/>
</dbReference>
<dbReference type="KEGG" id="erc:Ecym_7253"/>
<accession>G8JW82</accession>
<dbReference type="OMA" id="CIERATM"/>
<feature type="compositionally biased region" description="Pro residues" evidence="5">
    <location>
        <begin position="554"/>
        <end position="564"/>
    </location>
</feature>
<dbReference type="InterPro" id="IPR037274">
    <property type="entry name" value="Znf_CHY_sf"/>
</dbReference>
<dbReference type="GO" id="GO:0061630">
    <property type="term" value="F:ubiquitin protein ligase activity"/>
    <property type="evidence" value="ECO:0007669"/>
    <property type="project" value="TreeGrafter"/>
</dbReference>
<feature type="domain" description="CHY-type" evidence="7">
    <location>
        <begin position="231"/>
        <end position="300"/>
    </location>
</feature>
<keyword evidence="3" id="KW-0862">Zinc</keyword>
<dbReference type="GO" id="GO:0005634">
    <property type="term" value="C:nucleus"/>
    <property type="evidence" value="ECO:0007669"/>
    <property type="project" value="TreeGrafter"/>
</dbReference>
<reference evidence="10" key="1">
    <citation type="journal article" date="2012" name="G3 (Bethesda)">
        <title>Pichia sorbitophila, an interspecies yeast hybrid reveals early steps of genome resolution following polyploidization.</title>
        <authorList>
            <person name="Leh Louis V."/>
            <person name="Despons L."/>
            <person name="Friedrich A."/>
            <person name="Martin T."/>
            <person name="Durrens P."/>
            <person name="Casaregola S."/>
            <person name="Neuveglise C."/>
            <person name="Fairhead C."/>
            <person name="Marck C."/>
            <person name="Cruz J.A."/>
            <person name="Straub M.L."/>
            <person name="Kugler V."/>
            <person name="Sacerdot C."/>
            <person name="Uzunov Z."/>
            <person name="Thierry A."/>
            <person name="Weiss S."/>
            <person name="Bleykasten C."/>
            <person name="De Montigny J."/>
            <person name="Jacques N."/>
            <person name="Jung P."/>
            <person name="Lemaire M."/>
            <person name="Mallet S."/>
            <person name="Morel G."/>
            <person name="Richard G.F."/>
            <person name="Sarkar A."/>
            <person name="Savel G."/>
            <person name="Schacherer J."/>
            <person name="Seret M.L."/>
            <person name="Talla E."/>
            <person name="Samson G."/>
            <person name="Jubin C."/>
            <person name="Poulain J."/>
            <person name="Vacherie B."/>
            <person name="Barbe V."/>
            <person name="Pelletier E."/>
            <person name="Sherman D.J."/>
            <person name="Westhof E."/>
            <person name="Weissenbach J."/>
            <person name="Baret P.V."/>
            <person name="Wincker P."/>
            <person name="Gaillardin C."/>
            <person name="Dujon B."/>
            <person name="Souciet J.L."/>
        </authorList>
    </citation>
    <scope>NUCLEOTIDE SEQUENCE [LARGE SCALE GENOMIC DNA]</scope>
    <source>
        <strain evidence="10">CBS 270.75 / DBVPG 7215 / KCTC 17166 / NRRL Y-17582</strain>
    </source>
</reference>
<dbReference type="SUPFAM" id="SSF161219">
    <property type="entry name" value="CHY zinc finger-like"/>
    <property type="match status" value="1"/>
</dbReference>
<dbReference type="CDD" id="cd16464">
    <property type="entry name" value="RING-H2_Pirh2-like"/>
    <property type="match status" value="1"/>
</dbReference>
<keyword evidence="10" id="KW-1185">Reference proteome</keyword>
<feature type="domain" description="RING-type" evidence="6">
    <location>
        <begin position="369"/>
        <end position="412"/>
    </location>
</feature>
<dbReference type="InterPro" id="IPR008913">
    <property type="entry name" value="Znf_CHY"/>
</dbReference>
<dbReference type="Pfam" id="PF05495">
    <property type="entry name" value="zf-CHY"/>
    <property type="match status" value="1"/>
</dbReference>
<dbReference type="InterPro" id="IPR039512">
    <property type="entry name" value="RCHY1_zinc-ribbon"/>
</dbReference>
<dbReference type="GO" id="GO:0016567">
    <property type="term" value="P:protein ubiquitination"/>
    <property type="evidence" value="ECO:0007669"/>
    <property type="project" value="TreeGrafter"/>
</dbReference>
<dbReference type="SUPFAM" id="SSF57850">
    <property type="entry name" value="RING/U-box"/>
    <property type="match status" value="1"/>
</dbReference>
<dbReference type="RefSeq" id="XP_003647914.1">
    <property type="nucleotide sequence ID" value="XM_003647866.1"/>
</dbReference>
<dbReference type="HOGENOM" id="CLU_013368_7_1_1"/>
<evidence type="ECO:0000259" key="8">
    <source>
        <dbReference type="PROSITE" id="PS51270"/>
    </source>
</evidence>
<evidence type="ECO:0000313" key="10">
    <source>
        <dbReference type="Proteomes" id="UP000006790"/>
    </source>
</evidence>
<dbReference type="OrthoDB" id="411372at2759"/>
<dbReference type="InParanoid" id="G8JW82"/>
<evidence type="ECO:0000256" key="4">
    <source>
        <dbReference type="PROSITE-ProRule" id="PRU00601"/>
    </source>
</evidence>
<dbReference type="Gene3D" id="3.30.40.10">
    <property type="entry name" value="Zinc/RING finger domain, C3HC4 (zinc finger)"/>
    <property type="match status" value="1"/>
</dbReference>
<feature type="compositionally biased region" description="Low complexity" evidence="5">
    <location>
        <begin position="539"/>
        <end position="553"/>
    </location>
</feature>
<feature type="domain" description="CTCHY-type" evidence="8">
    <location>
        <begin position="302"/>
        <end position="368"/>
    </location>
</feature>
<keyword evidence="2 4" id="KW-0863">Zinc-finger</keyword>
<dbReference type="InterPro" id="IPR017921">
    <property type="entry name" value="Znf_CTCHY"/>
</dbReference>
<evidence type="ECO:0000256" key="5">
    <source>
        <dbReference type="SAM" id="MobiDB-lite"/>
    </source>
</evidence>
<evidence type="ECO:0000256" key="2">
    <source>
        <dbReference type="ARBA" id="ARBA00022771"/>
    </source>
</evidence>
<dbReference type="InterPro" id="IPR037275">
    <property type="entry name" value="Znf_CTCHY_sf"/>
</dbReference>
<dbReference type="InterPro" id="IPR013083">
    <property type="entry name" value="Znf_RING/FYVE/PHD"/>
</dbReference>
<dbReference type="AlphaFoldDB" id="G8JW82"/>
<dbReference type="PANTHER" id="PTHR21319">
    <property type="entry name" value="RING FINGER AND CHY ZINC FINGER DOMAIN-CONTAINING PROTEIN 1"/>
    <property type="match status" value="1"/>
</dbReference>
<dbReference type="eggNOG" id="KOG1940">
    <property type="taxonomic scope" value="Eukaryota"/>
</dbReference>
<organism evidence="9 10">
    <name type="scientific">Eremothecium cymbalariae (strain CBS 270.75 / DBVPG 7215 / KCTC 17166 / NRRL Y-17582)</name>
    <name type="common">Yeast</name>
    <dbReference type="NCBI Taxonomy" id="931890"/>
    <lineage>
        <taxon>Eukaryota</taxon>
        <taxon>Fungi</taxon>
        <taxon>Dikarya</taxon>
        <taxon>Ascomycota</taxon>
        <taxon>Saccharomycotina</taxon>
        <taxon>Saccharomycetes</taxon>
        <taxon>Saccharomycetales</taxon>
        <taxon>Saccharomycetaceae</taxon>
        <taxon>Eremothecium</taxon>
    </lineage>
</organism>
<dbReference type="Pfam" id="PF13639">
    <property type="entry name" value="zf-RING_2"/>
    <property type="match status" value="1"/>
</dbReference>
<dbReference type="PANTHER" id="PTHR21319:SF0">
    <property type="entry name" value="AND RING FINGER DOMAIN PROTEIN, PUTATIVE (AFU_ORTHOLOGUE AFUA_1G08900)-RELATED"/>
    <property type="match status" value="1"/>
</dbReference>
<dbReference type="SUPFAM" id="SSF161245">
    <property type="entry name" value="Zinc hairpin stack"/>
    <property type="match status" value="1"/>
</dbReference>
<dbReference type="PROSITE" id="PS51270">
    <property type="entry name" value="ZF_CTCHY"/>
    <property type="match status" value="1"/>
</dbReference>